<name>A0A1N7DNR2_9EURY</name>
<reference evidence="2" key="1">
    <citation type="submission" date="2017-01" db="EMBL/GenBank/DDBJ databases">
        <authorList>
            <person name="Varghese N."/>
            <person name="Submissions S."/>
        </authorList>
    </citation>
    <scope>NUCLEOTIDE SEQUENCE [LARGE SCALE GENOMIC DNA]</scope>
    <source>
        <strain evidence="2">CGMCC 1.7737</strain>
    </source>
</reference>
<dbReference type="Proteomes" id="UP000186914">
    <property type="component" value="Unassembled WGS sequence"/>
</dbReference>
<dbReference type="AlphaFoldDB" id="A0A1N7DNR2"/>
<accession>A0A1N7DNR2</accession>
<dbReference type="EMBL" id="FTNO01000004">
    <property type="protein sequence ID" value="SIR77355.1"/>
    <property type="molecule type" value="Genomic_DNA"/>
</dbReference>
<evidence type="ECO:0000313" key="2">
    <source>
        <dbReference type="Proteomes" id="UP000186914"/>
    </source>
</evidence>
<gene>
    <name evidence="1" type="ORF">SAMN05421858_3776</name>
</gene>
<organism evidence="1 2">
    <name type="scientific">Haladaptatus litoreus</name>
    <dbReference type="NCBI Taxonomy" id="553468"/>
    <lineage>
        <taxon>Archaea</taxon>
        <taxon>Methanobacteriati</taxon>
        <taxon>Methanobacteriota</taxon>
        <taxon>Stenosarchaea group</taxon>
        <taxon>Halobacteria</taxon>
        <taxon>Halobacteriales</taxon>
        <taxon>Haladaptataceae</taxon>
        <taxon>Haladaptatus</taxon>
    </lineage>
</organism>
<proteinExistence type="predicted"/>
<keyword evidence="2" id="KW-1185">Reference proteome</keyword>
<sequence length="107" mass="11847">MTLPFQIGVTPGDDLALLLPVVRPASLPREVALSAFQAFAFIEKVKQSDRCAVGVVGVLEYPYVDTDALLGRLQLLRWVVGCLNIKYSEPFSGRFAFNRYSLDVNVL</sequence>
<evidence type="ECO:0000313" key="1">
    <source>
        <dbReference type="EMBL" id="SIR77355.1"/>
    </source>
</evidence>
<protein>
    <submittedName>
        <fullName evidence="1">Uncharacterized protein</fullName>
    </submittedName>
</protein>